<dbReference type="RefSeq" id="WP_230337925.1">
    <property type="nucleotide sequence ID" value="NZ_CP069798.1"/>
</dbReference>
<evidence type="ECO:0000313" key="2">
    <source>
        <dbReference type="EMBL" id="QRQ80642.1"/>
    </source>
</evidence>
<accession>A0A892ZCH2</accession>
<dbReference type="EMBL" id="CP069798">
    <property type="protein sequence ID" value="QRQ80642.1"/>
    <property type="molecule type" value="Genomic_DNA"/>
</dbReference>
<feature type="compositionally biased region" description="Polar residues" evidence="1">
    <location>
        <begin position="90"/>
        <end position="106"/>
    </location>
</feature>
<reference evidence="2" key="1">
    <citation type="submission" date="2021-02" db="EMBL/GenBank/DDBJ databases">
        <title>Neisseriaceae sp. 26B isolated from the cloaca of a Common Toad-headed Turtle (Mesoclemmys nasuta).</title>
        <authorList>
            <person name="Spergser J."/>
            <person name="Busse H.-J."/>
        </authorList>
    </citation>
    <scope>NUCLEOTIDE SEQUENCE</scope>
    <source>
        <strain evidence="2">26B</strain>
    </source>
</reference>
<evidence type="ECO:0000256" key="1">
    <source>
        <dbReference type="SAM" id="MobiDB-lite"/>
    </source>
</evidence>
<organism evidence="2 3">
    <name type="scientific">Paralysiella testudinis</name>
    <dbReference type="NCBI Taxonomy" id="2809020"/>
    <lineage>
        <taxon>Bacteria</taxon>
        <taxon>Pseudomonadati</taxon>
        <taxon>Pseudomonadota</taxon>
        <taxon>Betaproteobacteria</taxon>
        <taxon>Neisseriales</taxon>
        <taxon>Neisseriaceae</taxon>
        <taxon>Paralysiella</taxon>
    </lineage>
</organism>
<proteinExistence type="predicted"/>
<dbReference type="Proteomes" id="UP000653156">
    <property type="component" value="Chromosome"/>
</dbReference>
<keyword evidence="3" id="KW-1185">Reference proteome</keyword>
<dbReference type="AlphaFoldDB" id="A0A892ZCH2"/>
<name>A0A892ZCH2_9NEIS</name>
<evidence type="ECO:0000313" key="3">
    <source>
        <dbReference type="Proteomes" id="UP000653156"/>
    </source>
</evidence>
<dbReference type="KEGG" id="ptes:JQU52_07625"/>
<protein>
    <submittedName>
        <fullName evidence="2">Uncharacterized protein</fullName>
    </submittedName>
</protein>
<sequence length="106" mass="11814">MSEQTFPLSPTDSLGHVLSVGTRVRIESVASCVHDLPLEDQDHLCSLVGQVREIVQIDSYGFVWFAVDHAERSEDFCLFPREVVLDSPPSEGSNPTFQRTATRPLN</sequence>
<gene>
    <name evidence="2" type="ORF">JQU52_07625</name>
</gene>
<feature type="region of interest" description="Disordered" evidence="1">
    <location>
        <begin position="85"/>
        <end position="106"/>
    </location>
</feature>